<accession>A0A1W1HDV1</accession>
<organism evidence="9 10">
    <name type="scientific">Desulfamplus magnetovallimortis</name>
    <dbReference type="NCBI Taxonomy" id="1246637"/>
    <lineage>
        <taxon>Bacteria</taxon>
        <taxon>Pseudomonadati</taxon>
        <taxon>Thermodesulfobacteriota</taxon>
        <taxon>Desulfobacteria</taxon>
        <taxon>Desulfobacterales</taxon>
        <taxon>Desulfobacteraceae</taxon>
        <taxon>Desulfamplus</taxon>
    </lineage>
</organism>
<feature type="transmembrane region" description="Helical" evidence="8">
    <location>
        <begin position="258"/>
        <end position="282"/>
    </location>
</feature>
<feature type="transmembrane region" description="Helical" evidence="8">
    <location>
        <begin position="44"/>
        <end position="60"/>
    </location>
</feature>
<feature type="transmembrane region" description="Helical" evidence="8">
    <location>
        <begin position="215"/>
        <end position="238"/>
    </location>
</feature>
<dbReference type="InterPro" id="IPR026392">
    <property type="entry name" value="Exo/Archaeosortase_dom"/>
</dbReference>
<feature type="transmembrane region" description="Helical" evidence="8">
    <location>
        <begin position="123"/>
        <end position="140"/>
    </location>
</feature>
<comment type="subcellular location">
    <subcellularLocation>
        <location evidence="1">Cell membrane</location>
        <topology evidence="1">Multi-pass membrane protein</topology>
    </subcellularLocation>
</comment>
<evidence type="ECO:0000256" key="7">
    <source>
        <dbReference type="ARBA" id="ARBA00023136"/>
    </source>
</evidence>
<evidence type="ECO:0000256" key="3">
    <source>
        <dbReference type="ARBA" id="ARBA00022670"/>
    </source>
</evidence>
<dbReference type="OrthoDB" id="9797363at2"/>
<feature type="transmembrane region" description="Helical" evidence="8">
    <location>
        <begin position="189"/>
        <end position="208"/>
    </location>
</feature>
<evidence type="ECO:0000256" key="1">
    <source>
        <dbReference type="ARBA" id="ARBA00004651"/>
    </source>
</evidence>
<dbReference type="GO" id="GO:0008233">
    <property type="term" value="F:peptidase activity"/>
    <property type="evidence" value="ECO:0007669"/>
    <property type="project" value="UniProtKB-KW"/>
</dbReference>
<evidence type="ECO:0000256" key="6">
    <source>
        <dbReference type="ARBA" id="ARBA00022989"/>
    </source>
</evidence>
<dbReference type="Pfam" id="PF09721">
    <property type="entry name" value="Exosortase_EpsH"/>
    <property type="match status" value="1"/>
</dbReference>
<gene>
    <name evidence="9" type="ORF">MTBBW1_2340004</name>
</gene>
<feature type="transmembrane region" description="Helical" evidence="8">
    <location>
        <begin position="72"/>
        <end position="92"/>
    </location>
</feature>
<dbReference type="InterPro" id="IPR013426">
    <property type="entry name" value="EpsH-like"/>
</dbReference>
<evidence type="ECO:0000256" key="5">
    <source>
        <dbReference type="ARBA" id="ARBA00022801"/>
    </source>
</evidence>
<dbReference type="InterPro" id="IPR019127">
    <property type="entry name" value="Exosortase"/>
</dbReference>
<reference evidence="9 10" key="1">
    <citation type="submission" date="2017-03" db="EMBL/GenBank/DDBJ databases">
        <authorList>
            <person name="Afonso C.L."/>
            <person name="Miller P.J."/>
            <person name="Scott M.A."/>
            <person name="Spackman E."/>
            <person name="Goraichik I."/>
            <person name="Dimitrov K.M."/>
            <person name="Suarez D.L."/>
            <person name="Swayne D.E."/>
        </authorList>
    </citation>
    <scope>NUCLEOTIDE SEQUENCE [LARGE SCALE GENOMIC DNA]</scope>
    <source>
        <strain evidence="9">PRJEB14757</strain>
    </source>
</reference>
<keyword evidence="4 8" id="KW-0812">Transmembrane</keyword>
<keyword evidence="6 8" id="KW-1133">Transmembrane helix</keyword>
<feature type="transmembrane region" description="Helical" evidence="8">
    <location>
        <begin position="12"/>
        <end position="29"/>
    </location>
</feature>
<evidence type="ECO:0000256" key="2">
    <source>
        <dbReference type="ARBA" id="ARBA00022475"/>
    </source>
</evidence>
<dbReference type="STRING" id="1246637.MTBBW1_2340004"/>
<name>A0A1W1HDV1_9BACT</name>
<dbReference type="AlphaFoldDB" id="A0A1W1HDV1"/>
<keyword evidence="3" id="KW-0645">Protease</keyword>
<keyword evidence="2" id="KW-1003">Cell membrane</keyword>
<dbReference type="GO" id="GO:0005886">
    <property type="term" value="C:plasma membrane"/>
    <property type="evidence" value="ECO:0007669"/>
    <property type="project" value="UniProtKB-SubCell"/>
</dbReference>
<dbReference type="NCBIfam" id="TIGR02602">
    <property type="entry name" value="8TM_EpsH"/>
    <property type="match status" value="1"/>
</dbReference>
<evidence type="ECO:0000313" key="9">
    <source>
        <dbReference type="EMBL" id="SLM30613.1"/>
    </source>
</evidence>
<dbReference type="NCBIfam" id="TIGR04178">
    <property type="entry name" value="exo_archaeo"/>
    <property type="match status" value="1"/>
</dbReference>
<evidence type="ECO:0000256" key="4">
    <source>
        <dbReference type="ARBA" id="ARBA00022692"/>
    </source>
</evidence>
<proteinExistence type="predicted"/>
<evidence type="ECO:0000256" key="8">
    <source>
        <dbReference type="SAM" id="Phobius"/>
    </source>
</evidence>
<dbReference type="GO" id="GO:0006508">
    <property type="term" value="P:proteolysis"/>
    <property type="evidence" value="ECO:0007669"/>
    <property type="project" value="UniProtKB-KW"/>
</dbReference>
<protein>
    <submittedName>
        <fullName evidence="9">Eight transmembrane protein EpsH</fullName>
    </submittedName>
</protein>
<keyword evidence="7 8" id="KW-0472">Membrane</keyword>
<sequence>MKWLVEKIYFNAMVQVSLLTVAFIAAYWVPLSSLVNTWMTNDDYSYGILIPFISFYLVWEKRDQLRHIPVKIFLPALPLLFLFILVSLYGVLGSSGHVARPALPALIFLFALFCFGMAITKQILLPLVFFVFMIPLPTILDRTIGVFLKSLSSQLGGMMLRLLGYSVHVSGNIIDLGVTQLQVVDACSGLRFLFPLIALGIIYAYYFEKTLWKRILLVLSTIPIAIFSNVLRIAITGVLTYNYGTEMAEGFFHDFEGWVIFMAAFFFCLYSVCSFACFHLHLF</sequence>
<keyword evidence="10" id="KW-1185">Reference proteome</keyword>
<dbReference type="Proteomes" id="UP000191931">
    <property type="component" value="Unassembled WGS sequence"/>
</dbReference>
<dbReference type="EMBL" id="FWEV01000151">
    <property type="protein sequence ID" value="SLM30613.1"/>
    <property type="molecule type" value="Genomic_DNA"/>
</dbReference>
<evidence type="ECO:0000313" key="10">
    <source>
        <dbReference type="Proteomes" id="UP000191931"/>
    </source>
</evidence>
<feature type="transmembrane region" description="Helical" evidence="8">
    <location>
        <begin position="98"/>
        <end position="116"/>
    </location>
</feature>
<keyword evidence="5" id="KW-0378">Hydrolase</keyword>
<dbReference type="RefSeq" id="WP_080808862.1">
    <property type="nucleotide sequence ID" value="NZ_LT828563.1"/>
</dbReference>